<proteinExistence type="predicted"/>
<dbReference type="EMBL" id="JACIEX010000011">
    <property type="protein sequence ID" value="MBB4095523.1"/>
    <property type="molecule type" value="Genomic_DNA"/>
</dbReference>
<accession>A0AB34YZJ2</accession>
<protein>
    <submittedName>
        <fullName evidence="2">Uncharacterized protein</fullName>
    </submittedName>
</protein>
<dbReference type="RefSeq" id="WP_206667405.1">
    <property type="nucleotide sequence ID" value="NZ_JACIEX010000011.1"/>
</dbReference>
<organism evidence="2 3">
    <name type="scientific">Brucella pecoris</name>
    <dbReference type="NCBI Taxonomy" id="867683"/>
    <lineage>
        <taxon>Bacteria</taxon>
        <taxon>Pseudomonadati</taxon>
        <taxon>Pseudomonadota</taxon>
        <taxon>Alphaproteobacteria</taxon>
        <taxon>Hyphomicrobiales</taxon>
        <taxon>Brucellaceae</taxon>
        <taxon>Brucella/Ochrobactrum group</taxon>
        <taxon>Brucella</taxon>
    </lineage>
</organism>
<evidence type="ECO:0000313" key="3">
    <source>
        <dbReference type="Proteomes" id="UP000553980"/>
    </source>
</evidence>
<keyword evidence="3" id="KW-1185">Reference proteome</keyword>
<sequence>MMEIKDFAILAPVPLEHLQSGVDIAQKSGFVAFGSRKWELFRQVDELRGGARVPVLIYPSHEDVPAKDSFIVSWVGWYVGSEESGNGKHSQGMAHRPPTTGQYASDNRGHWAVFWHVRDLRELPAAQRLPISAIQTVKGGWRKSAPPRGPELVAMPSALELPL</sequence>
<reference evidence="2 3" key="1">
    <citation type="submission" date="2020-08" db="EMBL/GenBank/DDBJ databases">
        <title>Genomic Encyclopedia of Type Strains, Phase IV (KMG-IV): sequencing the most valuable type-strain genomes for metagenomic binning, comparative biology and taxonomic classification.</title>
        <authorList>
            <person name="Goeker M."/>
        </authorList>
    </citation>
    <scope>NUCLEOTIDE SEQUENCE [LARGE SCALE GENOMIC DNA]</scope>
    <source>
        <strain evidence="2 3">DSM 23868</strain>
    </source>
</reference>
<gene>
    <name evidence="2" type="ORF">GGQ79_004075</name>
</gene>
<evidence type="ECO:0000313" key="2">
    <source>
        <dbReference type="EMBL" id="MBB4095523.1"/>
    </source>
</evidence>
<feature type="region of interest" description="Disordered" evidence="1">
    <location>
        <begin position="84"/>
        <end position="103"/>
    </location>
</feature>
<dbReference type="AlphaFoldDB" id="A0AB34YZJ2"/>
<comment type="caution">
    <text evidence="2">The sequence shown here is derived from an EMBL/GenBank/DDBJ whole genome shotgun (WGS) entry which is preliminary data.</text>
</comment>
<evidence type="ECO:0000256" key="1">
    <source>
        <dbReference type="SAM" id="MobiDB-lite"/>
    </source>
</evidence>
<dbReference type="Proteomes" id="UP000553980">
    <property type="component" value="Unassembled WGS sequence"/>
</dbReference>
<name>A0AB34YZJ2_9HYPH</name>